<protein>
    <recommendedName>
        <fullName evidence="9">G-protein coupled receptors family 1 profile domain-containing protein</fullName>
    </recommendedName>
</protein>
<feature type="transmembrane region" description="Helical" evidence="6">
    <location>
        <begin position="232"/>
        <end position="260"/>
    </location>
</feature>
<feature type="transmembrane region" description="Helical" evidence="6">
    <location>
        <begin position="91"/>
        <end position="110"/>
    </location>
</feature>
<keyword evidence="8" id="KW-1185">Reference proteome</keyword>
<evidence type="ECO:0000256" key="4">
    <source>
        <dbReference type="ARBA" id="ARBA00022989"/>
    </source>
</evidence>
<dbReference type="PANTHER" id="PTHR22945">
    <property type="entry name" value="SERPENTINE RECEPTOR, CLASS D DELTA"/>
    <property type="match status" value="1"/>
</dbReference>
<dbReference type="SUPFAM" id="SSF81321">
    <property type="entry name" value="Family A G protein-coupled receptor-like"/>
    <property type="match status" value="1"/>
</dbReference>
<evidence type="ECO:0008006" key="9">
    <source>
        <dbReference type="Google" id="ProtNLM"/>
    </source>
</evidence>
<comment type="subcellular location">
    <subcellularLocation>
        <location evidence="1">Membrane</location>
        <topology evidence="1">Multi-pass membrane protein</topology>
    </subcellularLocation>
</comment>
<accession>A0A8S1HDC0</accession>
<feature type="transmembrane region" description="Helical" evidence="6">
    <location>
        <begin position="190"/>
        <end position="211"/>
    </location>
</feature>
<feature type="transmembrane region" description="Helical" evidence="6">
    <location>
        <begin position="131"/>
        <end position="152"/>
    </location>
</feature>
<dbReference type="Proteomes" id="UP000835052">
    <property type="component" value="Unassembled WGS sequence"/>
</dbReference>
<comment type="caution">
    <text evidence="7">The sequence shown here is derived from an EMBL/GenBank/DDBJ whole genome shotgun (WGS) entry which is preliminary data.</text>
</comment>
<dbReference type="OrthoDB" id="5785156at2759"/>
<dbReference type="EMBL" id="CAJGYM010000027">
    <property type="protein sequence ID" value="CAD6192451.1"/>
    <property type="molecule type" value="Genomic_DNA"/>
</dbReference>
<keyword evidence="5 6" id="KW-0472">Membrane</keyword>
<evidence type="ECO:0000313" key="8">
    <source>
        <dbReference type="Proteomes" id="UP000835052"/>
    </source>
</evidence>
<sequence>MQDDFRLVLSTYYPIHFSITIILQVYLLFLLIRHTPVQMRGLRIFLLKTSLVEVTVAILIFLTQSRLIVSNNSVAILCYGPIKSFDSVTCHYSYCFLQFFALANALSIADTIYYKYHNVFRLSEKYAVKRLLVQFFISSTPALAIVTLSLTAQKDASKIALDIKTSHSEYEVPENVPIAGFSNMSDPHEILAVVIIALVAYGVPVFCLLSKNKIVEKLRRNREALSEHTTRLIRTFATGLTFQSLVPVVCYVPVITGLLLEFSEPYKKPLDLLEHYEGP</sequence>
<evidence type="ECO:0000256" key="6">
    <source>
        <dbReference type="SAM" id="Phobius"/>
    </source>
</evidence>
<comment type="similarity">
    <text evidence="2">Belongs to the nematode receptor-like protein srd family.</text>
</comment>
<feature type="transmembrane region" description="Helical" evidence="6">
    <location>
        <begin position="12"/>
        <end position="32"/>
    </location>
</feature>
<name>A0A8S1HDC0_9PELO</name>
<dbReference type="GO" id="GO:0016020">
    <property type="term" value="C:membrane"/>
    <property type="evidence" value="ECO:0007669"/>
    <property type="project" value="UniProtKB-SubCell"/>
</dbReference>
<evidence type="ECO:0000256" key="2">
    <source>
        <dbReference type="ARBA" id="ARBA00009166"/>
    </source>
</evidence>
<dbReference type="PANTHER" id="PTHR22945:SF40">
    <property type="entry name" value="SERPENTINE RECEPTOR, CLASS D (DELTA)-RELATED"/>
    <property type="match status" value="1"/>
</dbReference>
<gene>
    <name evidence="7" type="ORF">CAUJ_LOCUS8370</name>
</gene>
<evidence type="ECO:0000256" key="1">
    <source>
        <dbReference type="ARBA" id="ARBA00004141"/>
    </source>
</evidence>
<evidence type="ECO:0000256" key="5">
    <source>
        <dbReference type="ARBA" id="ARBA00023136"/>
    </source>
</evidence>
<keyword evidence="4 6" id="KW-1133">Transmembrane helix</keyword>
<dbReference type="Pfam" id="PF10317">
    <property type="entry name" value="7TM_GPCR_Srd"/>
    <property type="match status" value="1"/>
</dbReference>
<feature type="transmembrane region" description="Helical" evidence="6">
    <location>
        <begin position="44"/>
        <end position="63"/>
    </location>
</feature>
<proteinExistence type="inferred from homology"/>
<keyword evidence="3 6" id="KW-0812">Transmembrane</keyword>
<evidence type="ECO:0000256" key="3">
    <source>
        <dbReference type="ARBA" id="ARBA00022692"/>
    </source>
</evidence>
<dbReference type="InterPro" id="IPR019421">
    <property type="entry name" value="7TM_GPCR_serpentine_rcpt_Srd"/>
</dbReference>
<dbReference type="InterPro" id="IPR050920">
    <property type="entry name" value="Nematode_rcpt-like_delta"/>
</dbReference>
<evidence type="ECO:0000313" key="7">
    <source>
        <dbReference type="EMBL" id="CAD6192451.1"/>
    </source>
</evidence>
<dbReference type="AlphaFoldDB" id="A0A8S1HDC0"/>
<reference evidence="7" key="1">
    <citation type="submission" date="2020-10" db="EMBL/GenBank/DDBJ databases">
        <authorList>
            <person name="Kikuchi T."/>
        </authorList>
    </citation>
    <scope>NUCLEOTIDE SEQUENCE</scope>
    <source>
        <strain evidence="7">NKZ352</strain>
    </source>
</reference>
<organism evidence="7 8">
    <name type="scientific">Caenorhabditis auriculariae</name>
    <dbReference type="NCBI Taxonomy" id="2777116"/>
    <lineage>
        <taxon>Eukaryota</taxon>
        <taxon>Metazoa</taxon>
        <taxon>Ecdysozoa</taxon>
        <taxon>Nematoda</taxon>
        <taxon>Chromadorea</taxon>
        <taxon>Rhabditida</taxon>
        <taxon>Rhabditina</taxon>
        <taxon>Rhabditomorpha</taxon>
        <taxon>Rhabditoidea</taxon>
        <taxon>Rhabditidae</taxon>
        <taxon>Peloderinae</taxon>
        <taxon>Caenorhabditis</taxon>
    </lineage>
</organism>